<keyword evidence="1" id="KW-0472">Membrane</keyword>
<evidence type="ECO:0000256" key="1">
    <source>
        <dbReference type="SAM" id="Phobius"/>
    </source>
</evidence>
<evidence type="ECO:0000256" key="2">
    <source>
        <dbReference type="SAM" id="SignalP"/>
    </source>
</evidence>
<feature type="transmembrane region" description="Helical" evidence="1">
    <location>
        <begin position="175"/>
        <end position="194"/>
    </location>
</feature>
<evidence type="ECO:0008006" key="5">
    <source>
        <dbReference type="Google" id="ProtNLM"/>
    </source>
</evidence>
<sequence>MVSKSIISVLALASALSTTSALPSRSHCRCTIVDASKPYGFASGNPEKISPPSHSSYRSVNTFPSRPRHDACLTLGPELENFKHTNPKAYSDFLAHSASTEVWVDPKSASPTETESSLTTEETPISTTVLLHMAARKGLQDLGVVLPSMPTGRPHQRIVCRPEHVQSFKSYQDSAYMLLALQVIVAFAFLAAVVEGATLMVQWFRFGSNNTFEVTQPLPVRPALRLSGDEKLLRAFPATESVFSPGVDKKFRAYRSATWSPSSHSKKVFEAWVDEDDEANRPVM</sequence>
<keyword evidence="1" id="KW-0812">Transmembrane</keyword>
<organism evidence="3 4">
    <name type="scientific">Massarina eburnea CBS 473.64</name>
    <dbReference type="NCBI Taxonomy" id="1395130"/>
    <lineage>
        <taxon>Eukaryota</taxon>
        <taxon>Fungi</taxon>
        <taxon>Dikarya</taxon>
        <taxon>Ascomycota</taxon>
        <taxon>Pezizomycotina</taxon>
        <taxon>Dothideomycetes</taxon>
        <taxon>Pleosporomycetidae</taxon>
        <taxon>Pleosporales</taxon>
        <taxon>Massarineae</taxon>
        <taxon>Massarinaceae</taxon>
        <taxon>Massarina</taxon>
    </lineage>
</organism>
<evidence type="ECO:0000313" key="4">
    <source>
        <dbReference type="Proteomes" id="UP000799753"/>
    </source>
</evidence>
<accession>A0A6A6SAE9</accession>
<dbReference type="EMBL" id="MU006780">
    <property type="protein sequence ID" value="KAF2643154.1"/>
    <property type="molecule type" value="Genomic_DNA"/>
</dbReference>
<proteinExistence type="predicted"/>
<evidence type="ECO:0000313" key="3">
    <source>
        <dbReference type="EMBL" id="KAF2643154.1"/>
    </source>
</evidence>
<gene>
    <name evidence="3" type="ORF">P280DRAFT_477987</name>
</gene>
<keyword evidence="2" id="KW-0732">Signal</keyword>
<dbReference type="OrthoDB" id="3936754at2759"/>
<protein>
    <recommendedName>
        <fullName evidence="5">Ig-like domain-containing protein</fullName>
    </recommendedName>
</protein>
<feature type="signal peptide" evidence="2">
    <location>
        <begin position="1"/>
        <end position="21"/>
    </location>
</feature>
<keyword evidence="1" id="KW-1133">Transmembrane helix</keyword>
<name>A0A6A6SAE9_9PLEO</name>
<dbReference type="AlphaFoldDB" id="A0A6A6SAE9"/>
<reference evidence="3" key="1">
    <citation type="journal article" date="2020" name="Stud. Mycol.">
        <title>101 Dothideomycetes genomes: a test case for predicting lifestyles and emergence of pathogens.</title>
        <authorList>
            <person name="Haridas S."/>
            <person name="Albert R."/>
            <person name="Binder M."/>
            <person name="Bloem J."/>
            <person name="Labutti K."/>
            <person name="Salamov A."/>
            <person name="Andreopoulos B."/>
            <person name="Baker S."/>
            <person name="Barry K."/>
            <person name="Bills G."/>
            <person name="Bluhm B."/>
            <person name="Cannon C."/>
            <person name="Castanera R."/>
            <person name="Culley D."/>
            <person name="Daum C."/>
            <person name="Ezra D."/>
            <person name="Gonzalez J."/>
            <person name="Henrissat B."/>
            <person name="Kuo A."/>
            <person name="Liang C."/>
            <person name="Lipzen A."/>
            <person name="Lutzoni F."/>
            <person name="Magnuson J."/>
            <person name="Mondo S."/>
            <person name="Nolan M."/>
            <person name="Ohm R."/>
            <person name="Pangilinan J."/>
            <person name="Park H.-J."/>
            <person name="Ramirez L."/>
            <person name="Alfaro M."/>
            <person name="Sun H."/>
            <person name="Tritt A."/>
            <person name="Yoshinaga Y."/>
            <person name="Zwiers L.-H."/>
            <person name="Turgeon B."/>
            <person name="Goodwin S."/>
            <person name="Spatafora J."/>
            <person name="Crous P."/>
            <person name="Grigoriev I."/>
        </authorList>
    </citation>
    <scope>NUCLEOTIDE SEQUENCE</scope>
    <source>
        <strain evidence="3">CBS 473.64</strain>
    </source>
</reference>
<keyword evidence="4" id="KW-1185">Reference proteome</keyword>
<feature type="chain" id="PRO_5025340950" description="Ig-like domain-containing protein" evidence="2">
    <location>
        <begin position="22"/>
        <end position="284"/>
    </location>
</feature>
<dbReference type="Proteomes" id="UP000799753">
    <property type="component" value="Unassembled WGS sequence"/>
</dbReference>